<name>C5DGN1_LACTC</name>
<evidence type="ECO:0000313" key="13">
    <source>
        <dbReference type="EMBL" id="CAR22573.1"/>
    </source>
</evidence>
<dbReference type="eggNOG" id="KOG2018">
    <property type="taxonomic scope" value="Eukaryota"/>
</dbReference>
<proteinExistence type="inferred from homology"/>
<keyword evidence="5" id="KW-0547">Nucleotide-binding</keyword>
<evidence type="ECO:0000256" key="6">
    <source>
        <dbReference type="ARBA" id="ARBA00022787"/>
    </source>
</evidence>
<reference evidence="13 14" key="1">
    <citation type="journal article" date="2009" name="Genome Res.">
        <title>Comparative genomics of protoploid Saccharomycetaceae.</title>
        <authorList>
            <consortium name="The Genolevures Consortium"/>
            <person name="Souciet J.-L."/>
            <person name="Dujon B."/>
            <person name="Gaillardin C."/>
            <person name="Johnston M."/>
            <person name="Baret P.V."/>
            <person name="Cliften P."/>
            <person name="Sherman D.J."/>
            <person name="Weissenbach J."/>
            <person name="Westhof E."/>
            <person name="Wincker P."/>
            <person name="Jubin C."/>
            <person name="Poulain J."/>
            <person name="Barbe V."/>
            <person name="Segurens B."/>
            <person name="Artiguenave F."/>
            <person name="Anthouard V."/>
            <person name="Vacherie B."/>
            <person name="Val M.-E."/>
            <person name="Fulton R.S."/>
            <person name="Minx P."/>
            <person name="Wilson R."/>
            <person name="Durrens P."/>
            <person name="Jean G."/>
            <person name="Marck C."/>
            <person name="Martin T."/>
            <person name="Nikolski M."/>
            <person name="Rolland T."/>
            <person name="Seret M.-L."/>
            <person name="Casaregola S."/>
            <person name="Despons L."/>
            <person name="Fairhead C."/>
            <person name="Fischer G."/>
            <person name="Lafontaine I."/>
            <person name="Leh V."/>
            <person name="Lemaire M."/>
            <person name="de Montigny J."/>
            <person name="Neuveglise C."/>
            <person name="Thierry A."/>
            <person name="Blanc-Lenfle I."/>
            <person name="Bleykasten C."/>
            <person name="Diffels J."/>
            <person name="Fritsch E."/>
            <person name="Frangeul L."/>
            <person name="Goeffon A."/>
            <person name="Jauniaux N."/>
            <person name="Kachouri-Lafond R."/>
            <person name="Payen C."/>
            <person name="Potier S."/>
            <person name="Pribylova L."/>
            <person name="Ozanne C."/>
            <person name="Richard G.-F."/>
            <person name="Sacerdot C."/>
            <person name="Straub M.-L."/>
            <person name="Talla E."/>
        </authorList>
    </citation>
    <scope>NUCLEOTIDE SEQUENCE [LARGE SCALE GENOMIC DNA]</scope>
    <source>
        <strain evidence="14">ATCC 56472 / CBS 6340 / NRRL Y-8284</strain>
    </source>
</reference>
<dbReference type="GO" id="GO:0061504">
    <property type="term" value="P:cyclic threonylcarbamoyladenosine biosynthetic process"/>
    <property type="evidence" value="ECO:0007669"/>
    <property type="project" value="TreeGrafter"/>
</dbReference>
<evidence type="ECO:0000256" key="9">
    <source>
        <dbReference type="ARBA" id="ARBA00023128"/>
    </source>
</evidence>
<keyword evidence="4" id="KW-0812">Transmembrane</keyword>
<dbReference type="Pfam" id="PF00899">
    <property type="entry name" value="ThiF"/>
    <property type="match status" value="1"/>
</dbReference>
<evidence type="ECO:0000256" key="8">
    <source>
        <dbReference type="ARBA" id="ARBA00022989"/>
    </source>
</evidence>
<keyword evidence="3" id="KW-0436">Ligase</keyword>
<evidence type="ECO:0000256" key="4">
    <source>
        <dbReference type="ARBA" id="ARBA00022692"/>
    </source>
</evidence>
<keyword evidence="8" id="KW-1133">Transmembrane helix</keyword>
<evidence type="ECO:0000313" key="14">
    <source>
        <dbReference type="Proteomes" id="UP000002036"/>
    </source>
</evidence>
<evidence type="ECO:0000259" key="12">
    <source>
        <dbReference type="Pfam" id="PF00899"/>
    </source>
</evidence>
<keyword evidence="6" id="KW-1000">Mitochondrion outer membrane</keyword>
<dbReference type="InterPro" id="IPR035985">
    <property type="entry name" value="Ubiquitin-activating_enz"/>
</dbReference>
<dbReference type="HOGENOM" id="CLU_013325_9_3_1"/>
<dbReference type="RefSeq" id="XP_002553011.1">
    <property type="nucleotide sequence ID" value="XM_002552965.1"/>
</dbReference>
<gene>
    <name evidence="13" type="ordered locus">KLTH0D06666g</name>
</gene>
<dbReference type="Gene3D" id="3.40.50.720">
    <property type="entry name" value="NAD(P)-binding Rossmann-like Domain"/>
    <property type="match status" value="1"/>
</dbReference>
<dbReference type="PANTHER" id="PTHR43267">
    <property type="entry name" value="TRNA THREONYLCARBAMOYLADENOSINE DEHYDRATASE"/>
    <property type="match status" value="1"/>
</dbReference>
<dbReference type="GO" id="GO:0005741">
    <property type="term" value="C:mitochondrial outer membrane"/>
    <property type="evidence" value="ECO:0007669"/>
    <property type="project" value="UniProtKB-SubCell"/>
</dbReference>
<dbReference type="GeneID" id="8295242"/>
<dbReference type="CDD" id="cd00755">
    <property type="entry name" value="YgdL_like"/>
    <property type="match status" value="1"/>
</dbReference>
<dbReference type="GO" id="GO:0005524">
    <property type="term" value="F:ATP binding"/>
    <property type="evidence" value="ECO:0007669"/>
    <property type="project" value="UniProtKB-KW"/>
</dbReference>
<evidence type="ECO:0000256" key="3">
    <source>
        <dbReference type="ARBA" id="ARBA00022598"/>
    </source>
</evidence>
<dbReference type="EMBL" id="CU928168">
    <property type="protein sequence ID" value="CAR22573.1"/>
    <property type="molecule type" value="Genomic_DNA"/>
</dbReference>
<dbReference type="GO" id="GO:0061503">
    <property type="term" value="F:tRNA threonylcarbamoyladenosine dehydratase"/>
    <property type="evidence" value="ECO:0007669"/>
    <property type="project" value="TreeGrafter"/>
</dbReference>
<protein>
    <submittedName>
        <fullName evidence="13">KLTH0D06666p</fullName>
    </submittedName>
</protein>
<dbReference type="OMA" id="GSWVVTM"/>
<dbReference type="InterPro" id="IPR000594">
    <property type="entry name" value="ThiF_NAD_FAD-bd"/>
</dbReference>
<evidence type="ECO:0000256" key="10">
    <source>
        <dbReference type="ARBA" id="ARBA00023136"/>
    </source>
</evidence>
<dbReference type="FunCoup" id="C5DGN1">
    <property type="interactions" value="216"/>
</dbReference>
<evidence type="ECO:0000256" key="5">
    <source>
        <dbReference type="ARBA" id="ARBA00022741"/>
    </source>
</evidence>
<keyword evidence="14" id="KW-1185">Reference proteome</keyword>
<dbReference type="AlphaFoldDB" id="C5DGN1"/>
<keyword evidence="7" id="KW-0067">ATP-binding</keyword>
<sequence>MAQDSQWKLIAATAIFAAATTKFVDTLVQNYQTHGTILPKGEATASVKPKGALIEEYNEDLIREQLARNYAFLGEEGMEALKGQNIVVVGAGGVGSWVVTMLVRSGVYKIKVIDFDQVSLSSLNRHSCANLKDVGTSKVGCLKKHLEEIAPWCEIDAVHELWNKENAERLLFGEDGKEKPTFVIDCIDNIDTKVDLLEFVYRNEIPVISSMGAATKSDPTRINVGDLTNTEEDPLARSVRRRLKQRGITKGIAVVFSAEKPDPRKASLLPLPEDEFQKGKVDELSALKDFRVRILPVLGTMPGVFGLTIATWVLTKIAGYPMEPIEGKNRIKIYDGIYQSLAGQMSRIGMPDQRVPIALKEIGYICEEVFRGKSPVSGFSTRLTLSKWDPEKPVSLQNVVLLTKEEQKEHERRVLNGGERLEDCYSADVLELVAKRFKEEEYYSQFR</sequence>
<dbReference type="InterPro" id="IPR045886">
    <property type="entry name" value="ThiF/MoeB/HesA"/>
</dbReference>
<comment type="function">
    <text evidence="11">Catalyzes the ATP-dependent dehydration of threonylcarbamoyladenosine at position 37 (t(6)A37) to form cyclic t(6)A37 (ct(6)A37) in tRNAs that read codons beginning with adenine.</text>
</comment>
<dbReference type="InParanoid" id="C5DGN1"/>
<comment type="subcellular location">
    <subcellularLocation>
        <location evidence="1">Mitochondrion outer membrane</location>
        <topology evidence="1">Multi-pass membrane protein</topology>
    </subcellularLocation>
</comment>
<dbReference type="OrthoDB" id="10265862at2759"/>
<dbReference type="SUPFAM" id="SSF69572">
    <property type="entry name" value="Activating enzymes of the ubiquitin-like proteins"/>
    <property type="match status" value="1"/>
</dbReference>
<keyword evidence="10" id="KW-0472">Membrane</keyword>
<evidence type="ECO:0000256" key="2">
    <source>
        <dbReference type="ARBA" id="ARBA00009919"/>
    </source>
</evidence>
<feature type="domain" description="THIF-type NAD/FAD binding fold" evidence="12">
    <location>
        <begin position="67"/>
        <end position="340"/>
    </location>
</feature>
<organism evidence="13 14">
    <name type="scientific">Lachancea thermotolerans (strain ATCC 56472 / CBS 6340 / NRRL Y-8284)</name>
    <name type="common">Yeast</name>
    <name type="synonym">Kluyveromyces thermotolerans</name>
    <dbReference type="NCBI Taxonomy" id="559295"/>
    <lineage>
        <taxon>Eukaryota</taxon>
        <taxon>Fungi</taxon>
        <taxon>Dikarya</taxon>
        <taxon>Ascomycota</taxon>
        <taxon>Saccharomycotina</taxon>
        <taxon>Saccharomycetes</taxon>
        <taxon>Saccharomycetales</taxon>
        <taxon>Saccharomycetaceae</taxon>
        <taxon>Lachancea</taxon>
    </lineage>
</organism>
<accession>C5DGN1</accession>
<dbReference type="FunFam" id="3.40.50.720:FF:000125">
    <property type="entry name" value="tRNA threonylcarbamoyladenosine dehydratase 2-like"/>
    <property type="match status" value="1"/>
</dbReference>
<dbReference type="PANTHER" id="PTHR43267:SF2">
    <property type="entry name" value="TRNA THREONYLCARBAMOYLADENOSINE DEHYDRATASE 1-RELATED"/>
    <property type="match status" value="1"/>
</dbReference>
<evidence type="ECO:0000256" key="1">
    <source>
        <dbReference type="ARBA" id="ARBA00004374"/>
    </source>
</evidence>
<dbReference type="Proteomes" id="UP000002036">
    <property type="component" value="Chromosome D"/>
</dbReference>
<evidence type="ECO:0000256" key="11">
    <source>
        <dbReference type="ARBA" id="ARBA00060084"/>
    </source>
</evidence>
<dbReference type="GO" id="GO:0008641">
    <property type="term" value="F:ubiquitin-like modifier activating enzyme activity"/>
    <property type="evidence" value="ECO:0007669"/>
    <property type="project" value="InterPro"/>
</dbReference>
<dbReference type="KEGG" id="lth:KLTH0D06666g"/>
<dbReference type="STRING" id="559295.C5DGN1"/>
<evidence type="ECO:0000256" key="7">
    <source>
        <dbReference type="ARBA" id="ARBA00022840"/>
    </source>
</evidence>
<comment type="similarity">
    <text evidence="2">Belongs to the HesA/MoeB/ThiF family.</text>
</comment>
<keyword evidence="9" id="KW-0496">Mitochondrion</keyword>